<dbReference type="Gene3D" id="1.10.287.110">
    <property type="entry name" value="DnaJ domain"/>
    <property type="match status" value="1"/>
</dbReference>
<dbReference type="InterPro" id="IPR036869">
    <property type="entry name" value="J_dom_sf"/>
</dbReference>
<dbReference type="InterPro" id="IPR001623">
    <property type="entry name" value="DnaJ_domain"/>
</dbReference>
<feature type="domain" description="J" evidence="2">
    <location>
        <begin position="5"/>
        <end position="72"/>
    </location>
</feature>
<dbReference type="Pfam" id="PF00226">
    <property type="entry name" value="DnaJ"/>
    <property type="match status" value="1"/>
</dbReference>
<evidence type="ECO:0000313" key="3">
    <source>
        <dbReference type="EMBL" id="EFI34938.1"/>
    </source>
</evidence>
<proteinExistence type="predicted"/>
<dbReference type="GO" id="GO:0051082">
    <property type="term" value="F:unfolded protein binding"/>
    <property type="evidence" value="ECO:0007669"/>
    <property type="project" value="TreeGrafter"/>
</dbReference>
<dbReference type="AlphaFoldDB" id="D6SQB2"/>
<evidence type="ECO:0000313" key="4">
    <source>
        <dbReference type="Proteomes" id="UP000005496"/>
    </source>
</evidence>
<name>D6SQB2_9BACT</name>
<dbReference type="PANTHER" id="PTHR43948:SF14">
    <property type="entry name" value="PROTEIN DNAJ, PUTATIVE-RELATED"/>
    <property type="match status" value="1"/>
</dbReference>
<dbReference type="PRINTS" id="PR00625">
    <property type="entry name" value="JDOMAIN"/>
</dbReference>
<keyword evidence="4" id="KW-1185">Reference proteome</keyword>
<gene>
    <name evidence="3" type="ORF">Dthio_PD2330</name>
</gene>
<accession>D6SQB2</accession>
<dbReference type="SMART" id="SM00271">
    <property type="entry name" value="DnaJ"/>
    <property type="match status" value="1"/>
</dbReference>
<evidence type="ECO:0000256" key="1">
    <source>
        <dbReference type="SAM" id="MobiDB-lite"/>
    </source>
</evidence>
<dbReference type="OrthoDB" id="9779622at2"/>
<reference evidence="3" key="1">
    <citation type="submission" date="2010-05" db="EMBL/GenBank/DDBJ databases">
        <title>The draft genome of Desulfonatronospira thiodismutans ASO3-1.</title>
        <authorList>
            <consortium name="US DOE Joint Genome Institute (JGI-PGF)"/>
            <person name="Lucas S."/>
            <person name="Copeland A."/>
            <person name="Lapidus A."/>
            <person name="Cheng J.-F."/>
            <person name="Bruce D."/>
            <person name="Goodwin L."/>
            <person name="Pitluck S."/>
            <person name="Chertkov O."/>
            <person name="Brettin T."/>
            <person name="Detter J.C."/>
            <person name="Han C."/>
            <person name="Land M.L."/>
            <person name="Hauser L."/>
            <person name="Kyrpides N."/>
            <person name="Mikhailova N."/>
            <person name="Muyzer G."/>
            <person name="Woyke T."/>
        </authorList>
    </citation>
    <scope>NUCLEOTIDE SEQUENCE [LARGE SCALE GENOMIC DNA]</scope>
    <source>
        <strain evidence="3">ASO3-1</strain>
    </source>
</reference>
<dbReference type="RefSeq" id="WP_008870252.1">
    <property type="nucleotide sequence ID" value="NZ_ACJN02000002.1"/>
</dbReference>
<dbReference type="PROSITE" id="PS50076">
    <property type="entry name" value="DNAJ_2"/>
    <property type="match status" value="1"/>
</dbReference>
<feature type="compositionally biased region" description="Basic and acidic residues" evidence="1">
    <location>
        <begin position="68"/>
        <end position="106"/>
    </location>
</feature>
<comment type="caution">
    <text evidence="3">The sequence shown here is derived from an EMBL/GenBank/DDBJ whole genome shotgun (WGS) entry which is preliminary data.</text>
</comment>
<dbReference type="Proteomes" id="UP000005496">
    <property type="component" value="Unassembled WGS sequence"/>
</dbReference>
<keyword evidence="3" id="KW-0346">Stress response</keyword>
<dbReference type="eggNOG" id="COG0484">
    <property type="taxonomic scope" value="Bacteria"/>
</dbReference>
<dbReference type="GO" id="GO:0044183">
    <property type="term" value="F:protein folding chaperone"/>
    <property type="evidence" value="ECO:0007669"/>
    <property type="project" value="TreeGrafter"/>
</dbReference>
<dbReference type="GO" id="GO:0005737">
    <property type="term" value="C:cytoplasm"/>
    <property type="evidence" value="ECO:0007669"/>
    <property type="project" value="TreeGrafter"/>
</dbReference>
<organism evidence="3 4">
    <name type="scientific">Desulfonatronospira thiodismutans ASO3-1</name>
    <dbReference type="NCBI Taxonomy" id="555779"/>
    <lineage>
        <taxon>Bacteria</taxon>
        <taxon>Pseudomonadati</taxon>
        <taxon>Thermodesulfobacteriota</taxon>
        <taxon>Desulfovibrionia</taxon>
        <taxon>Desulfovibrionales</taxon>
        <taxon>Desulfonatronovibrionaceae</taxon>
        <taxon>Desulfonatronospira</taxon>
    </lineage>
</organism>
<evidence type="ECO:0000259" key="2">
    <source>
        <dbReference type="PROSITE" id="PS50076"/>
    </source>
</evidence>
<dbReference type="GO" id="GO:0051087">
    <property type="term" value="F:protein-folding chaperone binding"/>
    <property type="evidence" value="ECO:0007669"/>
    <property type="project" value="TreeGrafter"/>
</dbReference>
<feature type="region of interest" description="Disordered" evidence="1">
    <location>
        <begin position="68"/>
        <end position="108"/>
    </location>
</feature>
<protein>
    <submittedName>
        <fullName evidence="3">Heat shock protein DnaJ domain protein</fullName>
    </submittedName>
</protein>
<dbReference type="CDD" id="cd06257">
    <property type="entry name" value="DnaJ"/>
    <property type="match status" value="1"/>
</dbReference>
<dbReference type="PANTHER" id="PTHR43948">
    <property type="entry name" value="DNAJ HOMOLOG SUBFAMILY B"/>
    <property type="match status" value="1"/>
</dbReference>
<dbReference type="EMBL" id="ACJN02000002">
    <property type="protein sequence ID" value="EFI34938.1"/>
    <property type="molecule type" value="Genomic_DNA"/>
</dbReference>
<dbReference type="SUPFAM" id="SSF46565">
    <property type="entry name" value="Chaperone J-domain"/>
    <property type="match status" value="1"/>
</dbReference>
<sequence length="261" mass="30366">MDRQESLRILGLGPDADLESIKKAYRELAFELHPDLNPDDPEAGYKFHQVNTAYVTLRKQAREGWHDYAESGKKTRASRKEATRTYERHARSEAARESTESKRHYESSAQQAREGFFYRQEEVLRDILKDPFAKQVFEDIFKRLKRDKKDTHPAEIKKRRFKLEWGRINLDVDLSGGVFAGIKKWFSSQLDDEQTVYLSPVKLRPGSSIRINVERRWAGPPQVVSVNLPQDYVVGRPVRLKGLGRKIGPWKGDLYLRLLAR</sequence>